<dbReference type="InterPro" id="IPR005502">
    <property type="entry name" value="Ribosyl_crysJ1"/>
</dbReference>
<dbReference type="SUPFAM" id="SSF101478">
    <property type="entry name" value="ADP-ribosylglycohydrolase"/>
    <property type="match status" value="1"/>
</dbReference>
<dbReference type="Gene3D" id="2.60.120.560">
    <property type="entry name" value="Exo-inulinase, domain 1"/>
    <property type="match status" value="1"/>
</dbReference>
<dbReference type="InterPro" id="IPR036705">
    <property type="entry name" value="Ribosyl_crysJ1_sf"/>
</dbReference>
<dbReference type="AlphaFoldDB" id="A0A952FH48"/>
<name>A0A952FH48_9PROT</name>
<evidence type="ECO:0000313" key="2">
    <source>
        <dbReference type="Proteomes" id="UP000700706"/>
    </source>
</evidence>
<dbReference type="Gene3D" id="1.10.4080.10">
    <property type="entry name" value="ADP-ribosylation/Crystallin J1"/>
    <property type="match status" value="1"/>
</dbReference>
<gene>
    <name evidence="1" type="ORF">JF625_05635</name>
</gene>
<organism evidence="1 2">
    <name type="scientific">Inquilinus limosus</name>
    <dbReference type="NCBI Taxonomy" id="171674"/>
    <lineage>
        <taxon>Bacteria</taxon>
        <taxon>Pseudomonadati</taxon>
        <taxon>Pseudomonadota</taxon>
        <taxon>Alphaproteobacteria</taxon>
        <taxon>Rhodospirillales</taxon>
        <taxon>Rhodospirillaceae</taxon>
        <taxon>Inquilinus</taxon>
    </lineage>
</organism>
<evidence type="ECO:0000313" key="1">
    <source>
        <dbReference type="EMBL" id="MBW8724623.1"/>
    </source>
</evidence>
<protein>
    <submittedName>
        <fullName evidence="1">ADP-ribosylglycohydrolase family protein</fullName>
    </submittedName>
</protein>
<dbReference type="Pfam" id="PF03747">
    <property type="entry name" value="ADP_ribosyl_GH"/>
    <property type="match status" value="1"/>
</dbReference>
<proteinExistence type="predicted"/>
<comment type="caution">
    <text evidence="1">The sequence shown here is derived from an EMBL/GenBank/DDBJ whole genome shotgun (WGS) entry which is preliminary data.</text>
</comment>
<dbReference type="Proteomes" id="UP000700706">
    <property type="component" value="Unassembled WGS sequence"/>
</dbReference>
<sequence>MPLPTDTLDRIYAGFLGKAIGVRLGAPVEPTIWTWDRIDKTYGEITGYLRDFKNFAADDDTNGPVYFIRALRDFGLDPSPQDVGRTWLNYAAELHGMFWWGGYGISTEHTAFANLQSGIPAPESGSIARNGAVIAEQIGGQIFVDSWGWVCPGDPARAADLAARAASVSHDGNGLHGARFVAAAIAKAFVAETIEEVVEAGLAAIPAGSEYARVAHAVQALHRVKPKDWRACRKMLESEFGYDRYPGVCHIIPNAGLLILSLLYGQGDLSRTVEIATMGGWDTDCNAGNAGAIVGTLAGIAGVAAHYRKPINDGIVASGITGSLNIVDIPSFCRELAVLAHRLAGEELPSEWAADWAADMERRGIRFDFDLPGSTHGFRTAPDNRIALSWSDERKATGRGALCALLDRLERGDGGRIFWKPFYRRSDFDDERYRPMFSPVVATGQEAVLRLWLDPWEGDGHLRIVPYVRRAMSGRIDEIGAWTQPPAGEWHDLRFTVPDTGGEAVDEIGIKVEYFGRLKFLGRIFIDEFSVGGAGSARLDPRIEANEWGGITRCTWNRGVWKIEDGRIHALTASDADLWTGHLYARDQTVTAEVTPLAGDGHLVCARGQGNERGYAAGFVSADEVAIIRRDFGETVLARAPFKRELGRTYSLALEAVGDRLALSVDGKVLLEVRDGTLAYGMAGLRLPSAGRMQAGVIEIREAAGG</sequence>
<dbReference type="EMBL" id="JAEKLZ010000123">
    <property type="protein sequence ID" value="MBW8724623.1"/>
    <property type="molecule type" value="Genomic_DNA"/>
</dbReference>
<accession>A0A952FH48</accession>
<reference evidence="1" key="1">
    <citation type="submission" date="2020-06" db="EMBL/GenBank/DDBJ databases">
        <title>Stable isotope informed genome-resolved metagenomics uncovers potential trophic interactions in rhizosphere soil.</title>
        <authorList>
            <person name="Starr E.P."/>
            <person name="Shi S."/>
            <person name="Blazewicz S.J."/>
            <person name="Koch B.J."/>
            <person name="Probst A.J."/>
            <person name="Hungate B.A."/>
            <person name="Pett-Ridge J."/>
            <person name="Firestone M.K."/>
            <person name="Banfield J.F."/>
        </authorList>
    </citation>
    <scope>NUCLEOTIDE SEQUENCE</scope>
    <source>
        <strain evidence="1">YM_69_17</strain>
    </source>
</reference>